<dbReference type="InterPro" id="IPR019327">
    <property type="entry name" value="WKF"/>
</dbReference>
<feature type="compositionally biased region" description="Basic residues" evidence="1">
    <location>
        <begin position="1"/>
        <end position="15"/>
    </location>
</feature>
<protein>
    <recommendedName>
        <fullName evidence="2">WKF domain-containing protein</fullName>
    </recommendedName>
</protein>
<dbReference type="PANTHER" id="PTHR22306">
    <property type="entry name" value="CHROMOSOME 7 OPEN READING FRAME 50"/>
    <property type="match status" value="1"/>
</dbReference>
<dbReference type="PANTHER" id="PTHR22306:SF2">
    <property type="entry name" value="CHROMOSOME 7 OPEN READING FRAME 50"/>
    <property type="match status" value="1"/>
</dbReference>
<sequence>MAKTQQKSRKKRVAAHIRAAQEKRKYKAAEAGDDVHVPKLGAKRPRTEAVKAAASADDGASEAKHTAQARALREMSEAKQYLRAWKQKEDGQNSGWKFNKKVQVWLIRHMYDSARVDKKDFKLLAAYLDGMQGAARQRLAAEARDAIEKCAPLLDDDA</sequence>
<accession>A0A835Z1T3</accession>
<comment type="caution">
    <text evidence="3">The sequence shown here is derived from an EMBL/GenBank/DDBJ whole genome shotgun (WGS) entry which is preliminary data.</text>
</comment>
<reference evidence="3" key="1">
    <citation type="submission" date="2021-02" db="EMBL/GenBank/DDBJ databases">
        <title>First Annotated Genome of the Yellow-green Alga Tribonema minus.</title>
        <authorList>
            <person name="Mahan K.M."/>
        </authorList>
    </citation>
    <scope>NUCLEOTIDE SEQUENCE</scope>
    <source>
        <strain evidence="3">UTEX B ZZ1240</strain>
    </source>
</reference>
<evidence type="ECO:0000313" key="4">
    <source>
        <dbReference type="Proteomes" id="UP000664859"/>
    </source>
</evidence>
<evidence type="ECO:0000259" key="2">
    <source>
        <dbReference type="Pfam" id="PF10180"/>
    </source>
</evidence>
<dbReference type="EMBL" id="JAFCMP010000117">
    <property type="protein sequence ID" value="KAG5185927.1"/>
    <property type="molecule type" value="Genomic_DNA"/>
</dbReference>
<feature type="region of interest" description="Disordered" evidence="1">
    <location>
        <begin position="1"/>
        <end position="72"/>
    </location>
</feature>
<proteinExistence type="predicted"/>
<feature type="compositionally biased region" description="Basic and acidic residues" evidence="1">
    <location>
        <begin position="61"/>
        <end position="72"/>
    </location>
</feature>
<feature type="compositionally biased region" description="Basic and acidic residues" evidence="1">
    <location>
        <begin position="19"/>
        <end position="37"/>
    </location>
</feature>
<evidence type="ECO:0000256" key="1">
    <source>
        <dbReference type="SAM" id="MobiDB-lite"/>
    </source>
</evidence>
<name>A0A835Z1T3_9STRA</name>
<keyword evidence="4" id="KW-1185">Reference proteome</keyword>
<gene>
    <name evidence="3" type="ORF">JKP88DRAFT_268179</name>
</gene>
<dbReference type="Proteomes" id="UP000664859">
    <property type="component" value="Unassembled WGS sequence"/>
</dbReference>
<organism evidence="3 4">
    <name type="scientific">Tribonema minus</name>
    <dbReference type="NCBI Taxonomy" id="303371"/>
    <lineage>
        <taxon>Eukaryota</taxon>
        <taxon>Sar</taxon>
        <taxon>Stramenopiles</taxon>
        <taxon>Ochrophyta</taxon>
        <taxon>PX clade</taxon>
        <taxon>Xanthophyceae</taxon>
        <taxon>Tribonematales</taxon>
        <taxon>Tribonemataceae</taxon>
        <taxon>Tribonema</taxon>
    </lineage>
</organism>
<feature type="non-terminal residue" evidence="3">
    <location>
        <position position="158"/>
    </location>
</feature>
<dbReference type="AlphaFoldDB" id="A0A835Z1T3"/>
<evidence type="ECO:0000313" key="3">
    <source>
        <dbReference type="EMBL" id="KAG5185927.1"/>
    </source>
</evidence>
<feature type="domain" description="WKF" evidence="2">
    <location>
        <begin position="80"/>
        <end position="145"/>
    </location>
</feature>
<dbReference type="OrthoDB" id="10261563at2759"/>
<dbReference type="Pfam" id="PF10180">
    <property type="entry name" value="WKF"/>
    <property type="match status" value="1"/>
</dbReference>